<dbReference type="RefSeq" id="XP_033707626.1">
    <property type="nucleotide sequence ID" value="XM_033851735.1"/>
</dbReference>
<evidence type="ECO:0000313" key="3">
    <source>
        <dbReference type="RefSeq" id="XP_033707626.1"/>
    </source>
</evidence>
<feature type="compositionally biased region" description="Low complexity" evidence="1">
    <location>
        <begin position="286"/>
        <end position="300"/>
    </location>
</feature>
<dbReference type="RefSeq" id="XP_033707627.1">
    <property type="nucleotide sequence ID" value="XM_033851736.1"/>
</dbReference>
<accession>A0A6J3QYZ6</accession>
<dbReference type="GeneID" id="109552703"/>
<name>A0A6J3QYZ6_TURTR</name>
<dbReference type="AlphaFoldDB" id="A0A6J3QYZ6"/>
<feature type="region of interest" description="Disordered" evidence="1">
    <location>
        <begin position="242"/>
        <end position="316"/>
    </location>
</feature>
<dbReference type="Proteomes" id="UP000245320">
    <property type="component" value="Chromosome 2"/>
</dbReference>
<keyword evidence="2" id="KW-1185">Reference proteome</keyword>
<proteinExistence type="predicted"/>
<reference evidence="3 4" key="1">
    <citation type="submission" date="2025-04" db="UniProtKB">
        <authorList>
            <consortium name="RefSeq"/>
        </authorList>
    </citation>
    <scope>IDENTIFICATION</scope>
    <source>
        <tissue evidence="3 4">Spleen</tissue>
    </source>
</reference>
<sequence length="316" mass="33576">MRRSSGPKAWHKRNGMARGWLGTHCLMLSNLSGSSGVLSLLFALNQEDGHHAIAVCKRESESALRNKQSYACFPNDEGPPGGCVLTGQRSHYKCGPRSQNFLILKKYFLPAAPQEVDRKSSFPPRSSSCVGPLRPESGARTRRGQDRAGGPERYCGAAAPPGSCPRLQRQGSGCGSAPRPQAQQLAVSFRFLAPRLGRKPFRCVRGPLLLPGVQGSGALGLRSPWHCRDWLFTRLGPWGAAAPSSPGAAPGSSCPVPAGSRGQPTPTRLLPLCRDHHPCAPVSVDSPLQLKPPLSSPLPSGTTQMAPSPPPQGPKT</sequence>
<feature type="compositionally biased region" description="Low complexity" evidence="1">
    <location>
        <begin position="242"/>
        <end position="260"/>
    </location>
</feature>
<feature type="compositionally biased region" description="Basic and acidic residues" evidence="1">
    <location>
        <begin position="137"/>
        <end position="150"/>
    </location>
</feature>
<feature type="region of interest" description="Disordered" evidence="1">
    <location>
        <begin position="116"/>
        <end position="152"/>
    </location>
</feature>
<evidence type="ECO:0000313" key="4">
    <source>
        <dbReference type="RefSeq" id="XP_033707627.1"/>
    </source>
</evidence>
<protein>
    <submittedName>
        <fullName evidence="3 4">Anoctamin-8-like</fullName>
    </submittedName>
</protein>
<evidence type="ECO:0000313" key="2">
    <source>
        <dbReference type="Proteomes" id="UP000245320"/>
    </source>
</evidence>
<feature type="compositionally biased region" description="Pro residues" evidence="1">
    <location>
        <begin position="307"/>
        <end position="316"/>
    </location>
</feature>
<organism evidence="2 3">
    <name type="scientific">Tursiops truncatus</name>
    <name type="common">Atlantic bottle-nosed dolphin</name>
    <name type="synonym">Delphinus truncatus</name>
    <dbReference type="NCBI Taxonomy" id="9739"/>
    <lineage>
        <taxon>Eukaryota</taxon>
        <taxon>Metazoa</taxon>
        <taxon>Chordata</taxon>
        <taxon>Craniata</taxon>
        <taxon>Vertebrata</taxon>
        <taxon>Euteleostomi</taxon>
        <taxon>Mammalia</taxon>
        <taxon>Eutheria</taxon>
        <taxon>Laurasiatheria</taxon>
        <taxon>Artiodactyla</taxon>
        <taxon>Whippomorpha</taxon>
        <taxon>Cetacea</taxon>
        <taxon>Odontoceti</taxon>
        <taxon>Delphinidae</taxon>
        <taxon>Tursiops</taxon>
    </lineage>
</organism>
<evidence type="ECO:0000256" key="1">
    <source>
        <dbReference type="SAM" id="MobiDB-lite"/>
    </source>
</evidence>
<gene>
    <name evidence="3 4" type="primary">LOC109552703</name>
</gene>